<organism evidence="1">
    <name type="scientific">viral metagenome</name>
    <dbReference type="NCBI Taxonomy" id="1070528"/>
    <lineage>
        <taxon>unclassified sequences</taxon>
        <taxon>metagenomes</taxon>
        <taxon>organismal metagenomes</taxon>
    </lineage>
</organism>
<dbReference type="InterPro" id="IPR014729">
    <property type="entry name" value="Rossmann-like_a/b/a_fold"/>
</dbReference>
<dbReference type="EMBL" id="MT144721">
    <property type="protein sequence ID" value="QJH98194.1"/>
    <property type="molecule type" value="Genomic_DNA"/>
</dbReference>
<dbReference type="Gene3D" id="3.40.50.620">
    <property type="entry name" value="HUPs"/>
    <property type="match status" value="1"/>
</dbReference>
<evidence type="ECO:0008006" key="2">
    <source>
        <dbReference type="Google" id="ProtNLM"/>
    </source>
</evidence>
<dbReference type="AlphaFoldDB" id="A0A6M3XJT0"/>
<reference evidence="1" key="1">
    <citation type="submission" date="2020-03" db="EMBL/GenBank/DDBJ databases">
        <title>The deep terrestrial virosphere.</title>
        <authorList>
            <person name="Holmfeldt K."/>
            <person name="Nilsson E."/>
            <person name="Simone D."/>
            <person name="Lopez-Fernandez M."/>
            <person name="Wu X."/>
            <person name="de Brujin I."/>
            <person name="Lundin D."/>
            <person name="Andersson A."/>
            <person name="Bertilsson S."/>
            <person name="Dopson M."/>
        </authorList>
    </citation>
    <scope>NUCLEOTIDE SEQUENCE</scope>
    <source>
        <strain evidence="1">TM448B01247</strain>
    </source>
</reference>
<accession>A0A6M3XJT0</accession>
<dbReference type="SUPFAM" id="SSF52402">
    <property type="entry name" value="Adenine nucleotide alpha hydrolases-like"/>
    <property type="match status" value="1"/>
</dbReference>
<gene>
    <name evidence="1" type="ORF">TM448B01247_0013</name>
</gene>
<proteinExistence type="predicted"/>
<protein>
    <recommendedName>
        <fullName evidence="2">Phosphoadenosine phosphosulfate</fullName>
    </recommendedName>
</protein>
<evidence type="ECO:0000313" key="1">
    <source>
        <dbReference type="EMBL" id="QJH98194.1"/>
    </source>
</evidence>
<name>A0A6M3XJT0_9ZZZZ</name>
<sequence>MLYIVCFSGGHSSALAAIETVRRYGKSNVILLNHDISPEVEHKDIKRFKDDVSNYLDIGITYANMEGWETKTPLRICKEISAFKVDNGTALCTNRLKTEPFKKWLKENIPADIENVRKDVKIIYGFDSNEPDRIQRRVGVMASIGYLTEYPLATMERTIGKVEDIGIPRPVTYKLYRHANCTGCLKAGKQQWYVVYCTRPDIWEEAKETEKAIGYSILKDVYLEDLENEFYEMKYKKFICPDEKTPPTTFWANVNKVMPGQVNMLPCECAI</sequence>